<feature type="domain" description="VWFA" evidence="2">
    <location>
        <begin position="32"/>
        <end position="113"/>
    </location>
</feature>
<feature type="chain" id="PRO_5043484017" evidence="1">
    <location>
        <begin position="21"/>
        <end position="113"/>
    </location>
</feature>
<dbReference type="InterPro" id="IPR002035">
    <property type="entry name" value="VWF_A"/>
</dbReference>
<dbReference type="InterPro" id="IPR050525">
    <property type="entry name" value="ECM_Assembly_Org"/>
</dbReference>
<keyword evidence="4" id="KW-1185">Reference proteome</keyword>
<proteinExistence type="predicted"/>
<evidence type="ECO:0000313" key="3">
    <source>
        <dbReference type="EMBL" id="GFR92760.1"/>
    </source>
</evidence>
<dbReference type="GO" id="GO:0005581">
    <property type="term" value="C:collagen trimer"/>
    <property type="evidence" value="ECO:0007669"/>
    <property type="project" value="UniProtKB-KW"/>
</dbReference>
<dbReference type="PROSITE" id="PS50234">
    <property type="entry name" value="VWFA"/>
    <property type="match status" value="1"/>
</dbReference>
<dbReference type="Pfam" id="PF00092">
    <property type="entry name" value="VWA"/>
    <property type="match status" value="1"/>
</dbReference>
<keyword evidence="3" id="KW-0176">Collagen</keyword>
<accession>A0AAV4H7N4</accession>
<evidence type="ECO:0000259" key="2">
    <source>
        <dbReference type="PROSITE" id="PS50234"/>
    </source>
</evidence>
<dbReference type="PANTHER" id="PTHR24020">
    <property type="entry name" value="COLLAGEN ALPHA"/>
    <property type="match status" value="1"/>
</dbReference>
<dbReference type="SUPFAM" id="SSF53300">
    <property type="entry name" value="vWA-like"/>
    <property type="match status" value="1"/>
</dbReference>
<dbReference type="Gene3D" id="3.40.50.410">
    <property type="entry name" value="von Willebrand factor, type A domain"/>
    <property type="match status" value="1"/>
</dbReference>
<reference evidence="3 4" key="1">
    <citation type="journal article" date="2021" name="Elife">
        <title>Chloroplast acquisition without the gene transfer in kleptoplastic sea slugs, Plakobranchus ocellatus.</title>
        <authorList>
            <person name="Maeda T."/>
            <person name="Takahashi S."/>
            <person name="Yoshida T."/>
            <person name="Shimamura S."/>
            <person name="Takaki Y."/>
            <person name="Nagai Y."/>
            <person name="Toyoda A."/>
            <person name="Suzuki Y."/>
            <person name="Arimoto A."/>
            <person name="Ishii H."/>
            <person name="Satoh N."/>
            <person name="Nishiyama T."/>
            <person name="Hasebe M."/>
            <person name="Maruyama T."/>
            <person name="Minagawa J."/>
            <person name="Obokata J."/>
            <person name="Shigenobu S."/>
        </authorList>
    </citation>
    <scope>NUCLEOTIDE SEQUENCE [LARGE SCALE GENOMIC DNA]</scope>
</reference>
<evidence type="ECO:0000256" key="1">
    <source>
        <dbReference type="SAM" id="SignalP"/>
    </source>
</evidence>
<comment type="caution">
    <text evidence="3">The sequence shown here is derived from an EMBL/GenBank/DDBJ whole genome shotgun (WGS) entry which is preliminary data.</text>
</comment>
<keyword evidence="1" id="KW-0732">Signal</keyword>
<sequence>MRSSVSAFLFLVCAATDCLATATGEWQGKPAEVYFVVDGTSSMWSFQFRYQLNLVANLVADMDIGSDRTRVGLGVFSDIFLPVIPLNNTYDKQTLINRIRATRHLKGNTVIPL</sequence>
<dbReference type="InterPro" id="IPR036465">
    <property type="entry name" value="vWFA_dom_sf"/>
</dbReference>
<dbReference type="EMBL" id="BMAT01012457">
    <property type="protein sequence ID" value="GFR92760.1"/>
    <property type="molecule type" value="Genomic_DNA"/>
</dbReference>
<organism evidence="3 4">
    <name type="scientific">Elysia marginata</name>
    <dbReference type="NCBI Taxonomy" id="1093978"/>
    <lineage>
        <taxon>Eukaryota</taxon>
        <taxon>Metazoa</taxon>
        <taxon>Spiralia</taxon>
        <taxon>Lophotrochozoa</taxon>
        <taxon>Mollusca</taxon>
        <taxon>Gastropoda</taxon>
        <taxon>Heterobranchia</taxon>
        <taxon>Euthyneura</taxon>
        <taxon>Panpulmonata</taxon>
        <taxon>Sacoglossa</taxon>
        <taxon>Placobranchoidea</taxon>
        <taxon>Plakobranchidae</taxon>
        <taxon>Elysia</taxon>
    </lineage>
</organism>
<protein>
    <submittedName>
        <fullName evidence="3">Collagen alpha-1(XII) chain</fullName>
    </submittedName>
</protein>
<dbReference type="Proteomes" id="UP000762676">
    <property type="component" value="Unassembled WGS sequence"/>
</dbReference>
<name>A0AAV4H7N4_9GAST</name>
<dbReference type="PANTHER" id="PTHR24020:SF84">
    <property type="entry name" value="VWFA DOMAIN-CONTAINING PROTEIN"/>
    <property type="match status" value="1"/>
</dbReference>
<gene>
    <name evidence="3" type="ORF">ElyMa_006208900</name>
</gene>
<evidence type="ECO:0000313" key="4">
    <source>
        <dbReference type="Proteomes" id="UP000762676"/>
    </source>
</evidence>
<feature type="signal peptide" evidence="1">
    <location>
        <begin position="1"/>
        <end position="20"/>
    </location>
</feature>
<dbReference type="AlphaFoldDB" id="A0AAV4H7N4"/>